<dbReference type="PANTHER" id="PTHR47654:SF5">
    <property type="entry name" value="TRANSCRIPTION FACTOR DOMAIN-CONTAINING PROTEIN"/>
    <property type="match status" value="1"/>
</dbReference>
<feature type="region of interest" description="Disordered" evidence="2">
    <location>
        <begin position="170"/>
        <end position="198"/>
    </location>
</feature>
<feature type="coiled-coil region" evidence="1">
    <location>
        <begin position="531"/>
        <end position="565"/>
    </location>
</feature>
<reference evidence="3 4" key="1">
    <citation type="journal article" date="2018" name="Sci. Rep.">
        <title>Comparative genomics provides insights into the lifestyle and reveals functional heterogeneity of dark septate endophytic fungi.</title>
        <authorList>
            <person name="Knapp D.G."/>
            <person name="Nemeth J.B."/>
            <person name="Barry K."/>
            <person name="Hainaut M."/>
            <person name="Henrissat B."/>
            <person name="Johnson J."/>
            <person name="Kuo A."/>
            <person name="Lim J.H.P."/>
            <person name="Lipzen A."/>
            <person name="Nolan M."/>
            <person name="Ohm R.A."/>
            <person name="Tamas L."/>
            <person name="Grigoriev I.V."/>
            <person name="Spatafora J.W."/>
            <person name="Nagy L.G."/>
            <person name="Kovacs G.M."/>
        </authorList>
    </citation>
    <scope>NUCLEOTIDE SEQUENCE [LARGE SCALE GENOMIC DNA]</scope>
    <source>
        <strain evidence="3 4">DSE2036</strain>
    </source>
</reference>
<feature type="region of interest" description="Disordered" evidence="2">
    <location>
        <begin position="487"/>
        <end position="509"/>
    </location>
</feature>
<dbReference type="InterPro" id="IPR018554">
    <property type="entry name" value="FRQ"/>
</dbReference>
<dbReference type="PANTHER" id="PTHR47654">
    <property type="entry name" value="ZN(II)2CYS6 TRANSCRIPTION FACTOR (EUROFUNG)-RELATED"/>
    <property type="match status" value="1"/>
</dbReference>
<feature type="compositionally biased region" description="Low complexity" evidence="2">
    <location>
        <begin position="1183"/>
        <end position="1194"/>
    </location>
</feature>
<feature type="compositionally biased region" description="Polar residues" evidence="2">
    <location>
        <begin position="182"/>
        <end position="192"/>
    </location>
</feature>
<proteinExistence type="predicted"/>
<dbReference type="GO" id="GO:0007623">
    <property type="term" value="P:circadian rhythm"/>
    <property type="evidence" value="ECO:0007669"/>
    <property type="project" value="InterPro"/>
</dbReference>
<evidence type="ECO:0000313" key="3">
    <source>
        <dbReference type="EMBL" id="PVH92759.1"/>
    </source>
</evidence>
<name>A0A2V1D533_9PLEO</name>
<feature type="compositionally biased region" description="Polar residues" evidence="2">
    <location>
        <begin position="15"/>
        <end position="25"/>
    </location>
</feature>
<feature type="region of interest" description="Disordered" evidence="2">
    <location>
        <begin position="936"/>
        <end position="970"/>
    </location>
</feature>
<sequence>METASSWHISRLLPESQSLGSTTMETNRDKSQSGKLALNEPARTVASAKATEQNDRLLALLRELSLHVDDEGQKMIHEYLDGDEHPLGSHPLHNDVAPSSKRSREDSPGWNQNRNDGLERAGDFDQVDGRHLDLLDEDLLRTSKARATCFIGVNSSMQWLRSLRAQMRDVQVSTDEDEHIPNGNTHGSSNRNQPRKQPRKFHVSDSTFYLDCDDLELDDLMGDPFEIPPPAVLNYLFDCYMQTTHSSFPILPTTFEEQFRRYSESLKVCRPYQVSNEWLAMLNLVLAISRQYLHLTQSNIDSPNHPVFMARATQLLRLDKIATSLPSPTLSFIQSLGLLSFYYLTIGQVSKVRGWSAHRRFCKLTKPHCVVKNVTMGDPPTMPPVQSSTPRHPRRPLAHNSVSLRHSPPASEKPPQAPTFHQPQPTSTSPSSLNAAASDRVNPPSSQSPKVPSNKHSSRESSDAGKWFESSNNNALQSNASFVDNDTPFFLRNSSSGDTPPDDHAQHGDQVHTAMPYSLELAHGGTDGSNIEEYRGVVDDLTVANKKLKQKLKKYEKLYDNHLQNEKLFEVRFHGLSNYKKKELEDTLQKFAAGLNDGPDNLLNSPSSSNPPMFEQQKHFSSNPSRFADSGYVSMSASGQNSSAPSNQALNQAYSGETDRRRMTKSQYKQQQQSIESYLHDITVGLLPTTQVPMTDKLKKEVGLPGNHSHPMQQEEVAQSAATADRQTKEVTGQWTKTEGHREARVMPVRADDEDITDQRPTRPLDIDPFRAQIPSENMEYIRHLGFTLPDMETGESPQLGHGWIYLNLLINMAQLHTFNVTPDFVKTAVTEYSSKFELSHDGRKIRWKGGLDETKNSSGSSSKHLSGYSPSEAKGTSTGFNNSIQTGKSGSSGSNLDPERRARRLAKVQKQKEHEKFTYTPIFFHEDSDGDEDFYDYDVGSSINSMSQRQQPGDSSGLGGSAIRSSSRKRCDDGPIIFYKKANFCTDLSGDLRRVSTRQIESVDLATTHTLGISRSPRNAMHHHRTERRRPYDNSPMDIDTKDGSQTYSSDVDIHFSPDPLDFGNGTESPDAVDFEASGVGGVHPADNFSIKVRRAYVHNAAHRAHRNQRFYTRDIRKALDDRADAANKASPWKNQLPMLKEEILSATCKPLPSSSLPPASFLPFDSTSFGDVDSDLDDDVSSNPSTTNSSEEGPIDARMPLLSPIRVDNQESSEE</sequence>
<feature type="compositionally biased region" description="Polar residues" evidence="2">
    <location>
        <begin position="875"/>
        <end position="896"/>
    </location>
</feature>
<evidence type="ECO:0000256" key="2">
    <source>
        <dbReference type="SAM" id="MobiDB-lite"/>
    </source>
</evidence>
<feature type="region of interest" description="Disordered" evidence="2">
    <location>
        <begin position="81"/>
        <end position="123"/>
    </location>
</feature>
<dbReference type="InterPro" id="IPR053230">
    <property type="entry name" value="Trans_reg_galc"/>
</dbReference>
<dbReference type="AlphaFoldDB" id="A0A2V1D533"/>
<keyword evidence="1" id="KW-0175">Coiled coil</keyword>
<keyword evidence="4" id="KW-1185">Reference proteome</keyword>
<feature type="region of interest" description="Disordered" evidence="2">
    <location>
        <begin position="721"/>
        <end position="741"/>
    </location>
</feature>
<dbReference type="CDD" id="cd12148">
    <property type="entry name" value="fungal_TF_MHR"/>
    <property type="match status" value="1"/>
</dbReference>
<dbReference type="Pfam" id="PF09421">
    <property type="entry name" value="FRQ"/>
    <property type="match status" value="2"/>
</dbReference>
<dbReference type="STRING" id="97972.A0A2V1D533"/>
<gene>
    <name evidence="3" type="ORF">DM02DRAFT_733517</name>
</gene>
<feature type="compositionally biased region" description="Polar residues" evidence="2">
    <location>
        <begin position="443"/>
        <end position="455"/>
    </location>
</feature>
<feature type="compositionally biased region" description="Polar residues" evidence="2">
    <location>
        <begin position="633"/>
        <end position="648"/>
    </location>
</feature>
<dbReference type="Proteomes" id="UP000244855">
    <property type="component" value="Unassembled WGS sequence"/>
</dbReference>
<evidence type="ECO:0000313" key="4">
    <source>
        <dbReference type="Proteomes" id="UP000244855"/>
    </source>
</evidence>
<feature type="region of interest" description="Disordered" evidence="2">
    <location>
        <begin position="849"/>
        <end position="913"/>
    </location>
</feature>
<feature type="compositionally biased region" description="Low complexity" evidence="2">
    <location>
        <begin position="601"/>
        <end position="612"/>
    </location>
</feature>
<organism evidence="3 4">
    <name type="scientific">Periconia macrospinosa</name>
    <dbReference type="NCBI Taxonomy" id="97972"/>
    <lineage>
        <taxon>Eukaryota</taxon>
        <taxon>Fungi</taxon>
        <taxon>Dikarya</taxon>
        <taxon>Ascomycota</taxon>
        <taxon>Pezizomycotina</taxon>
        <taxon>Dothideomycetes</taxon>
        <taxon>Pleosporomycetidae</taxon>
        <taxon>Pleosporales</taxon>
        <taxon>Massarineae</taxon>
        <taxon>Periconiaceae</taxon>
        <taxon>Periconia</taxon>
    </lineage>
</organism>
<evidence type="ECO:0008006" key="5">
    <source>
        <dbReference type="Google" id="ProtNLM"/>
    </source>
</evidence>
<dbReference type="EMBL" id="KZ805651">
    <property type="protein sequence ID" value="PVH92759.1"/>
    <property type="molecule type" value="Genomic_DNA"/>
</dbReference>
<feature type="compositionally biased region" description="Low complexity" evidence="2">
    <location>
        <begin position="858"/>
        <end position="872"/>
    </location>
</feature>
<accession>A0A2V1D533</accession>
<dbReference type="GO" id="GO:0005634">
    <property type="term" value="C:nucleus"/>
    <property type="evidence" value="ECO:0007669"/>
    <property type="project" value="InterPro"/>
</dbReference>
<feature type="region of interest" description="Disordered" evidence="2">
    <location>
        <begin position="1"/>
        <end position="50"/>
    </location>
</feature>
<feature type="region of interest" description="Disordered" evidence="2">
    <location>
        <begin position="373"/>
        <end position="471"/>
    </location>
</feature>
<feature type="compositionally biased region" description="Low complexity" evidence="2">
    <location>
        <begin position="422"/>
        <end position="432"/>
    </location>
</feature>
<feature type="region of interest" description="Disordered" evidence="2">
    <location>
        <begin position="1169"/>
        <end position="1217"/>
    </location>
</feature>
<dbReference type="OrthoDB" id="2536795at2759"/>
<dbReference type="GO" id="GO:0006355">
    <property type="term" value="P:regulation of DNA-templated transcription"/>
    <property type="evidence" value="ECO:0007669"/>
    <property type="project" value="InterPro"/>
</dbReference>
<feature type="region of interest" description="Disordered" evidence="2">
    <location>
        <begin position="595"/>
        <end position="648"/>
    </location>
</feature>
<protein>
    <recommendedName>
        <fullName evidence="5">Frequency clock protein</fullName>
    </recommendedName>
</protein>
<feature type="compositionally biased region" description="Polar residues" evidence="2">
    <location>
        <begin position="942"/>
        <end position="955"/>
    </location>
</feature>
<evidence type="ECO:0000256" key="1">
    <source>
        <dbReference type="SAM" id="Coils"/>
    </source>
</evidence>
<feature type="region of interest" description="Disordered" evidence="2">
    <location>
        <begin position="1017"/>
        <end position="1048"/>
    </location>
</feature>
<dbReference type="GO" id="GO:0005737">
    <property type="term" value="C:cytoplasm"/>
    <property type="evidence" value="ECO:0007669"/>
    <property type="project" value="InterPro"/>
</dbReference>